<dbReference type="Pfam" id="PF01522">
    <property type="entry name" value="Polysacc_deac_1"/>
    <property type="match status" value="1"/>
</dbReference>
<dbReference type="Gene3D" id="3.20.20.370">
    <property type="entry name" value="Glycoside hydrolase/deacetylase"/>
    <property type="match status" value="1"/>
</dbReference>
<dbReference type="GO" id="GO:0016810">
    <property type="term" value="F:hydrolase activity, acting on carbon-nitrogen (but not peptide) bonds"/>
    <property type="evidence" value="ECO:0007669"/>
    <property type="project" value="InterPro"/>
</dbReference>
<dbReference type="EMBL" id="SLWS01000008">
    <property type="protein sequence ID" value="TCO54718.1"/>
    <property type="molecule type" value="Genomic_DNA"/>
</dbReference>
<protein>
    <submittedName>
        <fullName evidence="2">Polysaccharide deacetylase</fullName>
    </submittedName>
</protein>
<evidence type="ECO:0000313" key="2">
    <source>
        <dbReference type="EMBL" id="TCO54718.1"/>
    </source>
</evidence>
<reference evidence="2 3" key="1">
    <citation type="submission" date="2019-03" db="EMBL/GenBank/DDBJ databases">
        <title>Genomic Encyclopedia of Type Strains, Phase IV (KMG-IV): sequencing the most valuable type-strain genomes for metagenomic binning, comparative biology and taxonomic classification.</title>
        <authorList>
            <person name="Goeker M."/>
        </authorList>
    </citation>
    <scope>NUCLEOTIDE SEQUENCE [LARGE SCALE GENOMIC DNA]</scope>
    <source>
        <strain evidence="2 3">DSM 45934</strain>
    </source>
</reference>
<proteinExistence type="predicted"/>
<keyword evidence="3" id="KW-1185">Reference proteome</keyword>
<dbReference type="InterPro" id="IPR011330">
    <property type="entry name" value="Glyco_hydro/deAcase_b/a-brl"/>
</dbReference>
<comment type="caution">
    <text evidence="2">The sequence shown here is derived from an EMBL/GenBank/DDBJ whole genome shotgun (WGS) entry which is preliminary data.</text>
</comment>
<dbReference type="CDD" id="cd10979">
    <property type="entry name" value="CE4_PuuE_like"/>
    <property type="match status" value="1"/>
</dbReference>
<evidence type="ECO:0000259" key="1">
    <source>
        <dbReference type="Pfam" id="PF01522"/>
    </source>
</evidence>
<dbReference type="PANTHER" id="PTHR43123:SF4">
    <property type="entry name" value="POLYSACCHARIDE DEACETYLASE"/>
    <property type="match status" value="1"/>
</dbReference>
<dbReference type="PANTHER" id="PTHR43123">
    <property type="entry name" value="POLYSACCHARIDE DEACETYLASE-RELATED"/>
    <property type="match status" value="1"/>
</dbReference>
<dbReference type="InterPro" id="IPR002509">
    <property type="entry name" value="NODB_dom"/>
</dbReference>
<name>A0A4R2JD53_9PSEU</name>
<organism evidence="2 3">
    <name type="scientific">Actinocrispum wychmicini</name>
    <dbReference type="NCBI Taxonomy" id="1213861"/>
    <lineage>
        <taxon>Bacteria</taxon>
        <taxon>Bacillati</taxon>
        <taxon>Actinomycetota</taxon>
        <taxon>Actinomycetes</taxon>
        <taxon>Pseudonocardiales</taxon>
        <taxon>Pseudonocardiaceae</taxon>
        <taxon>Actinocrispum</taxon>
    </lineage>
</organism>
<evidence type="ECO:0000313" key="3">
    <source>
        <dbReference type="Proteomes" id="UP000295680"/>
    </source>
</evidence>
<dbReference type="GO" id="GO:0005975">
    <property type="term" value="P:carbohydrate metabolic process"/>
    <property type="evidence" value="ECO:0007669"/>
    <property type="project" value="InterPro"/>
</dbReference>
<accession>A0A4R2JD53</accession>
<sequence length="300" mass="34430">MPTTMENHLFDYWPMIRRPRLDLPGGARLAFWIGYNIEHFELDKPSTSIFDGTAMLQPDPLNFGWRDYGVRVGVWRMMELLKKYDMRASVMLNADVCAHYPEIVEEGTKLGWAWLAHGKNNSIFQAGMSAEDERAYLADIVTTIGQSTGKQPKGWLGPGLTETFNTPNLLAELGIEYVLDWCNDDQPYPMKVSQGRMIGVPYSIEVNDIPMFLGKGFTGEQFYQAVIDQFDQLYAEGEHTGRVMCLALHPFIINQPFRHKYLDRALDYITGHAGVWFATSDEIAEWYYREHYDAAVESMR</sequence>
<feature type="domain" description="NodB homology" evidence="1">
    <location>
        <begin position="67"/>
        <end position="178"/>
    </location>
</feature>
<dbReference type="Proteomes" id="UP000295680">
    <property type="component" value="Unassembled WGS sequence"/>
</dbReference>
<dbReference type="SUPFAM" id="SSF88713">
    <property type="entry name" value="Glycoside hydrolase/deacetylase"/>
    <property type="match status" value="1"/>
</dbReference>
<gene>
    <name evidence="2" type="ORF">EV192_1086</name>
</gene>
<dbReference type="AlphaFoldDB" id="A0A4R2JD53"/>
<dbReference type="RefSeq" id="WP_243727233.1">
    <property type="nucleotide sequence ID" value="NZ_SLWS01000008.1"/>
</dbReference>